<dbReference type="SUPFAM" id="SSF52266">
    <property type="entry name" value="SGNH hydrolase"/>
    <property type="match status" value="1"/>
</dbReference>
<proteinExistence type="predicted"/>
<protein>
    <recommendedName>
        <fullName evidence="2">SGNH hydrolase-type esterase domain-containing protein</fullName>
    </recommendedName>
</protein>
<organism evidence="1">
    <name type="scientific">viral metagenome</name>
    <dbReference type="NCBI Taxonomy" id="1070528"/>
    <lineage>
        <taxon>unclassified sequences</taxon>
        <taxon>metagenomes</taxon>
        <taxon>organismal metagenomes</taxon>
    </lineage>
</organism>
<name>A0A6C0DK22_9ZZZZ</name>
<dbReference type="InterPro" id="IPR036514">
    <property type="entry name" value="SGNH_hydro_sf"/>
</dbReference>
<sequence length="201" mass="23301">MRIHTIGDSHSYKGWWGISELETHHLGPKLCFSIGRDGINIREGYNIKNGDAVIFCFGEIDCRNHIYKHITEENTYTQIIDSIVDNYFIKIKDAIESFDTLKTSVYNVIPPSQEQNARADNVYPFLGTDDQRKAYVLYFNKKLQEKCIEYNFLFFNVYDKYIDTNGFLNRELSDGNVHIGNGKYLKQFIDNNILSNSACIP</sequence>
<reference evidence="1" key="1">
    <citation type="journal article" date="2020" name="Nature">
        <title>Giant virus diversity and host interactions through global metagenomics.</title>
        <authorList>
            <person name="Schulz F."/>
            <person name="Roux S."/>
            <person name="Paez-Espino D."/>
            <person name="Jungbluth S."/>
            <person name="Walsh D.A."/>
            <person name="Denef V.J."/>
            <person name="McMahon K.D."/>
            <person name="Konstantinidis K.T."/>
            <person name="Eloe-Fadrosh E.A."/>
            <person name="Kyrpides N.C."/>
            <person name="Woyke T."/>
        </authorList>
    </citation>
    <scope>NUCLEOTIDE SEQUENCE</scope>
    <source>
        <strain evidence="1">GVMAG-M-3300023174-189</strain>
    </source>
</reference>
<dbReference type="AlphaFoldDB" id="A0A6C0DK22"/>
<dbReference type="Gene3D" id="3.40.50.1110">
    <property type="entry name" value="SGNH hydrolase"/>
    <property type="match status" value="1"/>
</dbReference>
<evidence type="ECO:0000313" key="1">
    <source>
        <dbReference type="EMBL" id="QHT16702.1"/>
    </source>
</evidence>
<evidence type="ECO:0008006" key="2">
    <source>
        <dbReference type="Google" id="ProtNLM"/>
    </source>
</evidence>
<dbReference type="EMBL" id="MN739626">
    <property type="protein sequence ID" value="QHT16702.1"/>
    <property type="molecule type" value="Genomic_DNA"/>
</dbReference>
<accession>A0A6C0DK22</accession>